<feature type="domain" description="FAD dependent oxidoreductase" evidence="11">
    <location>
        <begin position="276"/>
        <end position="642"/>
    </location>
</feature>
<dbReference type="GO" id="GO:0002097">
    <property type="term" value="P:tRNA wobble base modification"/>
    <property type="evidence" value="ECO:0007669"/>
    <property type="project" value="UniProtKB-UniRule"/>
</dbReference>
<dbReference type="GO" id="GO:0005737">
    <property type="term" value="C:cytoplasm"/>
    <property type="evidence" value="ECO:0007669"/>
    <property type="project" value="UniProtKB-SubCell"/>
</dbReference>
<dbReference type="NCBIfam" id="NF002481">
    <property type="entry name" value="PRK01747.1-2"/>
    <property type="match status" value="1"/>
</dbReference>
<comment type="catalytic activity">
    <reaction evidence="10">
        <text>5-aminomethyl-2-thiouridine(34) in tRNA + S-adenosyl-L-methionine = 5-methylaminomethyl-2-thiouridine(34) in tRNA + S-adenosyl-L-homocysteine + H(+)</text>
        <dbReference type="Rhea" id="RHEA:19569"/>
        <dbReference type="Rhea" id="RHEA-COMP:10195"/>
        <dbReference type="Rhea" id="RHEA-COMP:10197"/>
        <dbReference type="ChEBI" id="CHEBI:15378"/>
        <dbReference type="ChEBI" id="CHEBI:57856"/>
        <dbReference type="ChEBI" id="CHEBI:59789"/>
        <dbReference type="ChEBI" id="CHEBI:74454"/>
        <dbReference type="ChEBI" id="CHEBI:74455"/>
        <dbReference type="EC" id="2.1.1.61"/>
    </reaction>
</comment>
<evidence type="ECO:0000256" key="3">
    <source>
        <dbReference type="ARBA" id="ARBA00022630"/>
    </source>
</evidence>
<dbReference type="EC" id="1.5.-.-" evidence="10"/>
<comment type="subcellular location">
    <subcellularLocation>
        <location evidence="10">Cytoplasm</location>
    </subcellularLocation>
</comment>
<evidence type="ECO:0000313" key="14">
    <source>
        <dbReference type="Proteomes" id="UP000318148"/>
    </source>
</evidence>
<evidence type="ECO:0000256" key="5">
    <source>
        <dbReference type="ARBA" id="ARBA00022691"/>
    </source>
</evidence>
<evidence type="ECO:0000256" key="9">
    <source>
        <dbReference type="ARBA" id="ARBA00023268"/>
    </source>
</evidence>
<dbReference type="HAMAP" id="MF_01102">
    <property type="entry name" value="MnmC"/>
    <property type="match status" value="1"/>
</dbReference>
<comment type="caution">
    <text evidence="13">The sequence shown here is derived from an EMBL/GenBank/DDBJ whole genome shotgun (WGS) entry which is preliminary data.</text>
</comment>
<dbReference type="Proteomes" id="UP000318148">
    <property type="component" value="Unassembled WGS sequence"/>
</dbReference>
<comment type="function">
    <text evidence="10">Catalyzes the last two steps in the biosynthesis of 5-methylaminomethyl-2-thiouridine (mnm(5)s(2)U) at the wobble position (U34) in tRNA. Catalyzes the FAD-dependent demodification of cmnm(5)s(2)U34 to nm(5)s(2)U34, followed by the transfer of a methyl group from S-adenosyl-L-methionine to nm(5)s(2)U34, to form mnm(5)s(2)U34.</text>
</comment>
<dbReference type="Gene3D" id="3.40.50.150">
    <property type="entry name" value="Vaccinia Virus protein VP39"/>
    <property type="match status" value="1"/>
</dbReference>
<dbReference type="Gene3D" id="3.50.50.60">
    <property type="entry name" value="FAD/NAD(P)-binding domain"/>
    <property type="match status" value="1"/>
</dbReference>
<evidence type="ECO:0000256" key="4">
    <source>
        <dbReference type="ARBA" id="ARBA00022679"/>
    </source>
</evidence>
<dbReference type="InterPro" id="IPR029063">
    <property type="entry name" value="SAM-dependent_MTases_sf"/>
</dbReference>
<keyword evidence="6 10" id="KW-0819">tRNA processing</keyword>
<keyword evidence="4 10" id="KW-0808">Transferase</keyword>
<organism evidence="13 14">
    <name type="scientific">SAR92 clade bacterium</name>
    <dbReference type="NCBI Taxonomy" id="2315479"/>
    <lineage>
        <taxon>Bacteria</taxon>
        <taxon>Pseudomonadati</taxon>
        <taxon>Pseudomonadota</taxon>
        <taxon>Gammaproteobacteria</taxon>
        <taxon>Cellvibrionales</taxon>
        <taxon>Porticoccaceae</taxon>
        <taxon>SAR92 clade</taxon>
    </lineage>
</organism>
<dbReference type="EC" id="2.1.1.61" evidence="10"/>
<dbReference type="InterPro" id="IPR017610">
    <property type="entry name" value="tRNA_S-uridine_synth_MnmC_C"/>
</dbReference>
<dbReference type="GO" id="GO:0032259">
    <property type="term" value="P:methylation"/>
    <property type="evidence" value="ECO:0007669"/>
    <property type="project" value="UniProtKB-KW"/>
</dbReference>
<dbReference type="InterPro" id="IPR006076">
    <property type="entry name" value="FAD-dep_OxRdtase"/>
</dbReference>
<keyword evidence="5 10" id="KW-0949">S-adenosyl-L-methionine</keyword>
<dbReference type="InterPro" id="IPR036188">
    <property type="entry name" value="FAD/NAD-bd_sf"/>
</dbReference>
<dbReference type="InterPro" id="IPR023032">
    <property type="entry name" value="tRNA_MAMT_biosynth_bifunc_MnmC"/>
</dbReference>
<dbReference type="GO" id="GO:0016645">
    <property type="term" value="F:oxidoreductase activity, acting on the CH-NH group of donors"/>
    <property type="evidence" value="ECO:0007669"/>
    <property type="project" value="InterPro"/>
</dbReference>
<feature type="region of interest" description="FAD-dependent cmnm(5)s(2)U34 oxidoreductase" evidence="10">
    <location>
        <begin position="278"/>
        <end position="674"/>
    </location>
</feature>
<dbReference type="EMBL" id="SHBO01000014">
    <property type="protein sequence ID" value="RZO07279.1"/>
    <property type="molecule type" value="Genomic_DNA"/>
</dbReference>
<comment type="similarity">
    <text evidence="10">In the C-terminal section; belongs to the DAO family.</text>
</comment>
<keyword evidence="8 10" id="KW-0560">Oxidoreductase</keyword>
<keyword evidence="9 10" id="KW-0511">Multifunctional enzyme</keyword>
<feature type="domain" description="MnmC-like methyltransferase" evidence="12">
    <location>
        <begin position="114"/>
        <end position="245"/>
    </location>
</feature>
<evidence type="ECO:0000256" key="2">
    <source>
        <dbReference type="ARBA" id="ARBA00022603"/>
    </source>
</evidence>
<dbReference type="Gene3D" id="3.30.9.10">
    <property type="entry name" value="D-Amino Acid Oxidase, subunit A, domain 2"/>
    <property type="match status" value="1"/>
</dbReference>
<evidence type="ECO:0000259" key="11">
    <source>
        <dbReference type="Pfam" id="PF01266"/>
    </source>
</evidence>
<gene>
    <name evidence="10 13" type="primary">mnmC</name>
    <name evidence="13" type="ORF">EVB02_01765</name>
</gene>
<feature type="region of interest" description="tRNA (mnm(5)s(2)U34)-methyltransferase" evidence="10">
    <location>
        <begin position="1"/>
        <end position="247"/>
    </location>
</feature>
<keyword evidence="1 10" id="KW-0963">Cytoplasm</keyword>
<dbReference type="Pfam" id="PF05430">
    <property type="entry name" value="Methyltransf_30"/>
    <property type="match status" value="1"/>
</dbReference>
<dbReference type="SUPFAM" id="SSF51905">
    <property type="entry name" value="FAD/NAD(P)-binding domain"/>
    <property type="match status" value="1"/>
</dbReference>
<dbReference type="PANTHER" id="PTHR13847:SF283">
    <property type="entry name" value="TRNA 5-METHYLAMINOMETHYL-2-THIOURIDINE BIOSYNTHESIS BIFUNCTIONAL PROTEIN MNMC"/>
    <property type="match status" value="1"/>
</dbReference>
<dbReference type="AlphaFoldDB" id="A0A520LMP4"/>
<protein>
    <recommendedName>
        <fullName evidence="10">tRNA 5-methylaminomethyl-2-thiouridine biosynthesis bifunctional protein MnmC</fullName>
        <shortName evidence="10">tRNA mnm(5)s(2)U biosynthesis bifunctional protein</shortName>
    </recommendedName>
    <domain>
        <recommendedName>
            <fullName evidence="10">tRNA (mnm(5)s(2)U34)-methyltransferase</fullName>
            <ecNumber evidence="10">2.1.1.61</ecNumber>
        </recommendedName>
    </domain>
    <domain>
        <recommendedName>
            <fullName evidence="10">FAD-dependent cmnm(5)s(2)U34 oxidoreductase</fullName>
            <ecNumber evidence="10">1.5.-.-</ecNumber>
        </recommendedName>
    </domain>
</protein>
<evidence type="ECO:0000256" key="8">
    <source>
        <dbReference type="ARBA" id="ARBA00023002"/>
    </source>
</evidence>
<keyword evidence="3 10" id="KW-0285">Flavoprotein</keyword>
<evidence type="ECO:0000256" key="7">
    <source>
        <dbReference type="ARBA" id="ARBA00022827"/>
    </source>
</evidence>
<evidence type="ECO:0000259" key="12">
    <source>
        <dbReference type="Pfam" id="PF05430"/>
    </source>
</evidence>
<dbReference type="GO" id="GO:0004808">
    <property type="term" value="F:tRNA (5-methylaminomethyl-2-thiouridylate)(34)-methyltransferase activity"/>
    <property type="evidence" value="ECO:0007669"/>
    <property type="project" value="UniProtKB-EC"/>
</dbReference>
<dbReference type="Pfam" id="PF01266">
    <property type="entry name" value="DAO"/>
    <property type="match status" value="1"/>
</dbReference>
<dbReference type="PANTHER" id="PTHR13847">
    <property type="entry name" value="SARCOSINE DEHYDROGENASE-RELATED"/>
    <property type="match status" value="1"/>
</dbReference>
<evidence type="ECO:0000313" key="13">
    <source>
        <dbReference type="EMBL" id="RZO07279.1"/>
    </source>
</evidence>
<comment type="similarity">
    <text evidence="10">In the N-terminal section; belongs to the methyltransferase superfamily. tRNA (mnm(5)s(2)U34)-methyltransferase family.</text>
</comment>
<evidence type="ECO:0000256" key="6">
    <source>
        <dbReference type="ARBA" id="ARBA00022694"/>
    </source>
</evidence>
<name>A0A520LMP4_9GAMM</name>
<evidence type="ECO:0000256" key="10">
    <source>
        <dbReference type="HAMAP-Rule" id="MF_01102"/>
    </source>
</evidence>
<dbReference type="InterPro" id="IPR047785">
    <property type="entry name" value="tRNA_MNMC2"/>
</dbReference>
<dbReference type="InterPro" id="IPR008471">
    <property type="entry name" value="MnmC-like_methylTransf"/>
</dbReference>
<dbReference type="NCBIfam" id="NF033855">
    <property type="entry name" value="tRNA_MNMC2"/>
    <property type="match status" value="1"/>
</dbReference>
<comment type="cofactor">
    <cofactor evidence="10">
        <name>FAD</name>
        <dbReference type="ChEBI" id="CHEBI:57692"/>
    </cofactor>
</comment>
<evidence type="ECO:0000256" key="1">
    <source>
        <dbReference type="ARBA" id="ARBA00022490"/>
    </source>
</evidence>
<sequence length="674" mass="75583">MILSKYAHTKWLKDTLYSVAYEDFYSSLTSALEESNYVFVEKNNLKKRWANLPNDKNHFTIGEVGFGAGINFLNCCNEWLKMDLDNKRLIYFAAEQSPLRLKDLKRAHEKWHSLDAISKEFLLNYPRLCGGFNFIDLCNGKIQLCLMIDDAEIAFKNLIQSEASGCGDTPSTAVDVWFLDGFAPKQNTSAWSEKLIHQISRLSSNGTTLSSYSAASSVQSRLRSHGFDISLCDGFGAKREMITAKFKAYATSSSTLPSLNWYIQKKSKTKPAENLFILGGGIAGCTTAVALKKRGFNVSIIDRHGEVGKEASANSRAVIYPKLSTESGSLAEFNLIALKLATNYYRELWANDLGEQCGVLLLPTSDKESEEFSKLQTKHQCNDKFFELVNLKQIQKLSGIKLDIAHGLFFPTLGWLSIPEVCKFITKKYDIPIISKDASGISLVKRDNSWDVFDENDTVIVNAKKLIIANSYEVQNLKPTSYLSLKKLRGQVTEFCSNQESEKLKCVICGDGYLTPSINGIHACGATYNHNDLSESINELDHRANFGKLISTDLKFKNLIHNIDSTDISGWVGFRGTTRDYLPFAGPVPNFDEMKEKFSYLRLDAKKASDDIGSYFPNLYVNSGMGSRGLSYAPFCAEIIAAEISNQIPFIPKQIRLDIHPARFIIRDLKKKRI</sequence>
<keyword evidence="7 10" id="KW-0274">FAD</keyword>
<dbReference type="GO" id="GO:0050660">
    <property type="term" value="F:flavin adenine dinucleotide binding"/>
    <property type="evidence" value="ECO:0007669"/>
    <property type="project" value="UniProtKB-UniRule"/>
</dbReference>
<proteinExistence type="inferred from homology"/>
<accession>A0A520LMP4</accession>
<dbReference type="NCBIfam" id="TIGR03197">
    <property type="entry name" value="MnmC_Cterm"/>
    <property type="match status" value="1"/>
</dbReference>
<keyword evidence="2 10" id="KW-0489">Methyltransferase</keyword>
<reference evidence="13 14" key="1">
    <citation type="submission" date="2019-02" db="EMBL/GenBank/DDBJ databases">
        <title>Prokaryotic population dynamics and viral predation in marine succession experiment using metagenomics: the confinement effect.</title>
        <authorList>
            <person name="Haro-Moreno J.M."/>
            <person name="Rodriguez-Valera F."/>
            <person name="Lopez-Perez M."/>
        </authorList>
    </citation>
    <scope>NUCLEOTIDE SEQUENCE [LARGE SCALE GENOMIC DNA]</scope>
    <source>
        <strain evidence="13">MED-G169</strain>
    </source>
</reference>